<dbReference type="InterPro" id="IPR002048">
    <property type="entry name" value="EF_hand_dom"/>
</dbReference>
<evidence type="ECO:0000313" key="4">
    <source>
        <dbReference type="EMBL" id="KAF7235173.1"/>
    </source>
</evidence>
<comment type="caution">
    <text evidence="4">The sequence shown here is derived from an EMBL/GenBank/DDBJ whole genome shotgun (WGS) entry which is preliminary data.</text>
</comment>
<name>A0A8S9YEA7_9TREM</name>
<dbReference type="PROSITE" id="PS00018">
    <property type="entry name" value="EF_HAND_1"/>
    <property type="match status" value="4"/>
</dbReference>
<dbReference type="AlphaFoldDB" id="A0A8S9YEA7"/>
<dbReference type="Gene3D" id="1.10.238.10">
    <property type="entry name" value="EF-hand"/>
    <property type="match status" value="2"/>
</dbReference>
<dbReference type="Proteomes" id="UP000822476">
    <property type="component" value="Unassembled WGS sequence"/>
</dbReference>
<keyword evidence="2" id="KW-0106">Calcium</keyword>
<evidence type="ECO:0000256" key="2">
    <source>
        <dbReference type="ARBA" id="ARBA00022837"/>
    </source>
</evidence>
<organism evidence="4 5">
    <name type="scientific">Paragonimus skrjabini miyazakii</name>
    <dbReference type="NCBI Taxonomy" id="59628"/>
    <lineage>
        <taxon>Eukaryota</taxon>
        <taxon>Metazoa</taxon>
        <taxon>Spiralia</taxon>
        <taxon>Lophotrochozoa</taxon>
        <taxon>Platyhelminthes</taxon>
        <taxon>Trematoda</taxon>
        <taxon>Digenea</taxon>
        <taxon>Plagiorchiida</taxon>
        <taxon>Troglotremata</taxon>
        <taxon>Troglotrematidae</taxon>
        <taxon>Paragonimus</taxon>
    </lineage>
</organism>
<accession>A0A8S9YEA7</accession>
<keyword evidence="1" id="KW-0677">Repeat</keyword>
<dbReference type="InterPro" id="IPR018247">
    <property type="entry name" value="EF_Hand_1_Ca_BS"/>
</dbReference>
<evidence type="ECO:0000313" key="5">
    <source>
        <dbReference type="Proteomes" id="UP000822476"/>
    </source>
</evidence>
<evidence type="ECO:0000256" key="1">
    <source>
        <dbReference type="ARBA" id="ARBA00022737"/>
    </source>
</evidence>
<sequence length="187" mass="21592">MSNLNMNLNYVICLKLYFVKVCPTFGLFACFRGGRTMVDTIPKEELEKLRRAFSVFDKNGDGEIDTFELTSVLRMMGKNPSPAEVAEIMKRVDKDRSGTINFPEFLAMMLQKKKYSQLDADLRTAFQFYDKNKDGYICSEELRSVLGKHPGPLSQMDINTLIQEVDRDGDGRLNYEEFLTLMRDWLP</sequence>
<dbReference type="PANTHER" id="PTHR23048:SF0">
    <property type="entry name" value="CALMODULIN LIKE 3"/>
    <property type="match status" value="1"/>
</dbReference>
<keyword evidence="5" id="KW-1185">Reference proteome</keyword>
<dbReference type="PANTHER" id="PTHR23048">
    <property type="entry name" value="MYOSIN LIGHT CHAIN 1, 3"/>
    <property type="match status" value="1"/>
</dbReference>
<dbReference type="InterPro" id="IPR050230">
    <property type="entry name" value="CALM/Myosin/TropC-like"/>
</dbReference>
<feature type="domain" description="EF-hand" evidence="3">
    <location>
        <begin position="44"/>
        <end position="79"/>
    </location>
</feature>
<feature type="domain" description="EF-hand" evidence="3">
    <location>
        <begin position="117"/>
        <end position="152"/>
    </location>
</feature>
<dbReference type="FunFam" id="1.10.238.10:FF:000527">
    <property type="entry name" value="Calmodulin-3"/>
    <property type="match status" value="1"/>
</dbReference>
<reference evidence="4" key="1">
    <citation type="submission" date="2019-07" db="EMBL/GenBank/DDBJ databases">
        <title>Annotation for the trematode Paragonimus miyazaki's.</title>
        <authorList>
            <person name="Choi Y.-J."/>
        </authorList>
    </citation>
    <scope>NUCLEOTIDE SEQUENCE</scope>
    <source>
        <strain evidence="4">Japan</strain>
    </source>
</reference>
<dbReference type="SMART" id="SM00054">
    <property type="entry name" value="EFh"/>
    <property type="match status" value="4"/>
</dbReference>
<dbReference type="InterPro" id="IPR011992">
    <property type="entry name" value="EF-hand-dom_pair"/>
</dbReference>
<dbReference type="GO" id="GO:0005509">
    <property type="term" value="F:calcium ion binding"/>
    <property type="evidence" value="ECO:0007669"/>
    <property type="project" value="InterPro"/>
</dbReference>
<dbReference type="GO" id="GO:0016460">
    <property type="term" value="C:myosin II complex"/>
    <property type="evidence" value="ECO:0007669"/>
    <property type="project" value="TreeGrafter"/>
</dbReference>
<dbReference type="CDD" id="cd00051">
    <property type="entry name" value="EFh"/>
    <property type="match status" value="1"/>
</dbReference>
<dbReference type="SUPFAM" id="SSF47473">
    <property type="entry name" value="EF-hand"/>
    <property type="match status" value="1"/>
</dbReference>
<evidence type="ECO:0000259" key="3">
    <source>
        <dbReference type="PROSITE" id="PS50222"/>
    </source>
</evidence>
<proteinExistence type="predicted"/>
<feature type="domain" description="EF-hand" evidence="3">
    <location>
        <begin position="153"/>
        <end position="187"/>
    </location>
</feature>
<gene>
    <name evidence="4" type="ORF">EG68_11595</name>
</gene>
<dbReference type="PROSITE" id="PS50222">
    <property type="entry name" value="EF_HAND_2"/>
    <property type="match status" value="4"/>
</dbReference>
<dbReference type="EMBL" id="JTDE01008290">
    <property type="protein sequence ID" value="KAF7235173.1"/>
    <property type="molecule type" value="Genomic_DNA"/>
</dbReference>
<dbReference type="Pfam" id="PF13499">
    <property type="entry name" value="EF-hand_7"/>
    <property type="match status" value="2"/>
</dbReference>
<feature type="domain" description="EF-hand" evidence="3">
    <location>
        <begin position="80"/>
        <end position="115"/>
    </location>
</feature>
<protein>
    <recommendedName>
        <fullName evidence="3">EF-hand domain-containing protein</fullName>
    </recommendedName>
</protein>
<dbReference type="OrthoDB" id="26525at2759"/>